<comment type="caution">
    <text evidence="1">The sequence shown here is derived from an EMBL/GenBank/DDBJ whole genome shotgun (WGS) entry which is preliminary data.</text>
</comment>
<reference evidence="1" key="1">
    <citation type="submission" date="2020-01" db="EMBL/GenBank/DDBJ databases">
        <title>The Celery Genome Sequence Reveals Sequential Paleo-tetraploidization, Resistance Gene Elimination, Karyotype Evolution, and Functional Innovation in Apiales.</title>
        <authorList>
            <person name="Song X."/>
        </authorList>
    </citation>
    <scope>NUCLEOTIDE SEQUENCE</scope>
    <source>
        <tissue evidence="1">Leaf</tissue>
    </source>
</reference>
<name>A0A6L5B8Z7_APIGR</name>
<dbReference type="Proteomes" id="UP000593563">
    <property type="component" value="Unassembled WGS sequence"/>
</dbReference>
<evidence type="ECO:0000313" key="1">
    <source>
        <dbReference type="EMBL" id="KAF1001833.1"/>
    </source>
</evidence>
<sequence length="119" mass="13992">MNLVIVFSHFSKGFKRCLNIRVDHDLQKVWTLGKGLLYLKYHQRYQVQCILEHNILIPSSPPTIGLIVAGVLDNRLDLEKSKKNRGMPWWVKFRTFRGDNRNEGFYTLPFKLKGFFPPT</sequence>
<organism evidence="1 2">
    <name type="scientific">Apium graveolens</name>
    <name type="common">Celery</name>
    <dbReference type="NCBI Taxonomy" id="4045"/>
    <lineage>
        <taxon>Eukaryota</taxon>
        <taxon>Viridiplantae</taxon>
        <taxon>Streptophyta</taxon>
        <taxon>Embryophyta</taxon>
        <taxon>Tracheophyta</taxon>
        <taxon>Spermatophyta</taxon>
        <taxon>Magnoliopsida</taxon>
        <taxon>eudicotyledons</taxon>
        <taxon>Gunneridae</taxon>
        <taxon>Pentapetalae</taxon>
        <taxon>asterids</taxon>
        <taxon>campanulids</taxon>
        <taxon>Apiales</taxon>
        <taxon>Apiaceae</taxon>
        <taxon>Apioideae</taxon>
        <taxon>apioid superclade</taxon>
        <taxon>Apieae</taxon>
        <taxon>Apium</taxon>
    </lineage>
</organism>
<proteinExistence type="predicted"/>
<dbReference type="EMBL" id="WRXP01002315">
    <property type="protein sequence ID" value="KAF1001833.1"/>
    <property type="molecule type" value="Genomic_DNA"/>
</dbReference>
<dbReference type="AlphaFoldDB" id="A0A6L5B8Z7"/>
<protein>
    <submittedName>
        <fullName evidence="1">Uncharacterized protein</fullName>
    </submittedName>
</protein>
<accession>A0A6L5B8Z7</accession>
<evidence type="ECO:0000313" key="2">
    <source>
        <dbReference type="Proteomes" id="UP000593563"/>
    </source>
</evidence>
<gene>
    <name evidence="1" type="ORF">AG4045_013874</name>
</gene>
<keyword evidence="2" id="KW-1185">Reference proteome</keyword>